<evidence type="ECO:0000256" key="3">
    <source>
        <dbReference type="ARBA" id="ARBA00022723"/>
    </source>
</evidence>
<dbReference type="Pfam" id="PF02833">
    <property type="entry name" value="DHHA2"/>
    <property type="match status" value="1"/>
</dbReference>
<keyword evidence="3" id="KW-0479">Metal-binding</keyword>
<dbReference type="InterPro" id="IPR004097">
    <property type="entry name" value="DHHA2"/>
</dbReference>
<gene>
    <name evidence="9" type="ORF">FJR03_06485</name>
</gene>
<evidence type="ECO:0000256" key="4">
    <source>
        <dbReference type="ARBA" id="ARBA00022801"/>
    </source>
</evidence>
<dbReference type="GO" id="GO:0046872">
    <property type="term" value="F:metal ion binding"/>
    <property type="evidence" value="ECO:0007669"/>
    <property type="project" value="UniProtKB-KW"/>
</dbReference>
<evidence type="ECO:0000256" key="6">
    <source>
        <dbReference type="ARBA" id="ARBA00032535"/>
    </source>
</evidence>
<organism evidence="9 10">
    <name type="scientific">Sulfurimonas marina</name>
    <dbReference type="NCBI Taxonomy" id="2590551"/>
    <lineage>
        <taxon>Bacteria</taxon>
        <taxon>Pseudomonadati</taxon>
        <taxon>Campylobacterota</taxon>
        <taxon>Epsilonproteobacteria</taxon>
        <taxon>Campylobacterales</taxon>
        <taxon>Sulfurimonadaceae</taxon>
        <taxon>Sulfurimonas</taxon>
    </lineage>
</organism>
<dbReference type="KEGG" id="smax:FJR03_06485"/>
<dbReference type="EC" id="3.6.1.1" evidence="2"/>
<dbReference type="InterPro" id="IPR001667">
    <property type="entry name" value="DDH_dom"/>
</dbReference>
<dbReference type="EMBL" id="CP041165">
    <property type="protein sequence ID" value="QOP41408.1"/>
    <property type="molecule type" value="Genomic_DNA"/>
</dbReference>
<dbReference type="SUPFAM" id="SSF64182">
    <property type="entry name" value="DHH phosphoesterases"/>
    <property type="match status" value="1"/>
</dbReference>
<evidence type="ECO:0000256" key="2">
    <source>
        <dbReference type="ARBA" id="ARBA00012146"/>
    </source>
</evidence>
<feature type="domain" description="DHHA2" evidence="8">
    <location>
        <begin position="182"/>
        <end position="308"/>
    </location>
</feature>
<evidence type="ECO:0000256" key="1">
    <source>
        <dbReference type="ARBA" id="ARBA00001936"/>
    </source>
</evidence>
<accession>A0A7M1AXX6</accession>
<dbReference type="GO" id="GO:0005737">
    <property type="term" value="C:cytoplasm"/>
    <property type="evidence" value="ECO:0007669"/>
    <property type="project" value="InterPro"/>
</dbReference>
<dbReference type="Pfam" id="PF01368">
    <property type="entry name" value="DHH"/>
    <property type="match status" value="1"/>
</dbReference>
<dbReference type="Proteomes" id="UP000593910">
    <property type="component" value="Chromosome"/>
</dbReference>
<dbReference type="AlphaFoldDB" id="A0A7M1AXX6"/>
<proteinExistence type="predicted"/>
<evidence type="ECO:0000256" key="5">
    <source>
        <dbReference type="ARBA" id="ARBA00023211"/>
    </source>
</evidence>
<keyword evidence="4 9" id="KW-0378">Hydrolase</keyword>
<dbReference type="Gene3D" id="3.90.1640.10">
    <property type="entry name" value="inorganic pyrophosphatase (n-terminal core)"/>
    <property type="match status" value="1"/>
</dbReference>
<reference evidence="9 10" key="1">
    <citation type="submission" date="2019-06" db="EMBL/GenBank/DDBJ databases">
        <title>Sulfurimonas gotlandica sp. nov., a chemoautotrophic and psychrotolerant epsilonproteobacterium isolated from a pelagic redoxcline, and an emended description of the genus Sulfurimonas.</title>
        <authorList>
            <person name="Wang S."/>
            <person name="Jiang L."/>
            <person name="Shao Z."/>
        </authorList>
    </citation>
    <scope>NUCLEOTIDE SEQUENCE [LARGE SCALE GENOMIC DNA]</scope>
    <source>
        <strain evidence="9 10">B2</strain>
    </source>
</reference>
<evidence type="ECO:0000256" key="7">
    <source>
        <dbReference type="ARBA" id="ARBA00047820"/>
    </source>
</evidence>
<keyword evidence="5" id="KW-0464">Manganese</keyword>
<dbReference type="InterPro" id="IPR038222">
    <property type="entry name" value="DHHA2_dom_sf"/>
</dbReference>
<dbReference type="NCBIfam" id="NF003877">
    <property type="entry name" value="PRK05427.1"/>
    <property type="match status" value="1"/>
</dbReference>
<dbReference type="GO" id="GO:0004427">
    <property type="term" value="F:inorganic diphosphate phosphatase activity"/>
    <property type="evidence" value="ECO:0007669"/>
    <property type="project" value="UniProtKB-EC"/>
</dbReference>
<dbReference type="SMART" id="SM01131">
    <property type="entry name" value="DHHA2"/>
    <property type="match status" value="1"/>
</dbReference>
<dbReference type="FunFam" id="3.90.1640.10:FF:000001">
    <property type="entry name" value="Probable manganese-dependent inorganic pyrophosphatase"/>
    <property type="match status" value="1"/>
</dbReference>
<evidence type="ECO:0000259" key="8">
    <source>
        <dbReference type="SMART" id="SM01131"/>
    </source>
</evidence>
<sequence length="309" mass="34351">MSVYAFGHKNPDSDSIVGAISLSYLKNQVEDEEYIPARQGDISAETQFILDTFGYADKVPMLKTSVAGEKVFIIDSTDKPHFQDDIDEATIVGIADHHKLGDLITDAPLEAWIRPIGCSNTVIYEMYKSYGVVPPKDIAGMMMLAILSDTVIFRSPTCTKVDTKAVKELSEICGVEDYKKMAMDMFIAKSAVDGASARNLNTRDYKEFDMNGTKVGIGQLEMVDISVLEPREDEIMEDMQKMKEEGGLHTVLILLTDIIKEGSKLFVVSDDASKIEAAFDVKLENNKAWLEGVLSRKKQVVPFVQPQFK</sequence>
<evidence type="ECO:0000313" key="10">
    <source>
        <dbReference type="Proteomes" id="UP000593910"/>
    </source>
</evidence>
<dbReference type="PANTHER" id="PTHR12112:SF22">
    <property type="entry name" value="MANGANESE-DEPENDENT INORGANIC PYROPHOSPHATASE-RELATED"/>
    <property type="match status" value="1"/>
</dbReference>
<name>A0A7M1AXX6_9BACT</name>
<evidence type="ECO:0000313" key="9">
    <source>
        <dbReference type="EMBL" id="QOP41408.1"/>
    </source>
</evidence>
<protein>
    <recommendedName>
        <fullName evidence="2">inorganic diphosphatase</fullName>
        <ecNumber evidence="2">3.6.1.1</ecNumber>
    </recommendedName>
    <alternativeName>
        <fullName evidence="6">Pyrophosphate phospho-hydrolase</fullName>
    </alternativeName>
</protein>
<comment type="cofactor">
    <cofactor evidence="1">
        <name>Mn(2+)</name>
        <dbReference type="ChEBI" id="CHEBI:29035"/>
    </cofactor>
</comment>
<dbReference type="RefSeq" id="WP_193112723.1">
    <property type="nucleotide sequence ID" value="NZ_CP041165.1"/>
</dbReference>
<dbReference type="PANTHER" id="PTHR12112">
    <property type="entry name" value="BNIP - RELATED"/>
    <property type="match status" value="1"/>
</dbReference>
<dbReference type="Gene3D" id="3.10.310.20">
    <property type="entry name" value="DHHA2 domain"/>
    <property type="match status" value="1"/>
</dbReference>
<comment type="catalytic activity">
    <reaction evidence="7">
        <text>diphosphate + H2O = 2 phosphate + H(+)</text>
        <dbReference type="Rhea" id="RHEA:24576"/>
        <dbReference type="ChEBI" id="CHEBI:15377"/>
        <dbReference type="ChEBI" id="CHEBI:15378"/>
        <dbReference type="ChEBI" id="CHEBI:33019"/>
        <dbReference type="ChEBI" id="CHEBI:43474"/>
        <dbReference type="EC" id="3.6.1.1"/>
    </reaction>
</comment>
<dbReference type="InterPro" id="IPR038763">
    <property type="entry name" value="DHH_sf"/>
</dbReference>
<keyword evidence="10" id="KW-1185">Reference proteome</keyword>